<dbReference type="Gene3D" id="1.10.287.540">
    <property type="entry name" value="Helix hairpin bin"/>
    <property type="match status" value="1"/>
</dbReference>
<dbReference type="HAMAP" id="MF_01103">
    <property type="entry name" value="UPF0291"/>
    <property type="match status" value="1"/>
</dbReference>
<dbReference type="PANTHER" id="PTHR37300">
    <property type="entry name" value="UPF0291 PROTEIN CBO2609/CLC_2481"/>
    <property type="match status" value="1"/>
</dbReference>
<dbReference type="AlphaFoldDB" id="A0A1M5PE98"/>
<dbReference type="SUPFAM" id="SSF158221">
    <property type="entry name" value="YnzC-like"/>
    <property type="match status" value="1"/>
</dbReference>
<dbReference type="EMBL" id="FQXH01000006">
    <property type="protein sequence ID" value="SHH00085.1"/>
    <property type="molecule type" value="Genomic_DNA"/>
</dbReference>
<dbReference type="InterPro" id="IPR009242">
    <property type="entry name" value="DUF896"/>
</dbReference>
<reference evidence="4" key="1">
    <citation type="submission" date="2016-11" db="EMBL/GenBank/DDBJ databases">
        <authorList>
            <person name="Varghese N."/>
            <person name="Submissions S."/>
        </authorList>
    </citation>
    <scope>NUCLEOTIDE SEQUENCE [LARGE SCALE GENOMIC DNA]</scope>
    <source>
        <strain evidence="4">DSM 15285</strain>
    </source>
</reference>
<dbReference type="STRING" id="1123350.SAMN02744040_00435"/>
<sequence length="56" mass="6948">MLSKEKIDRINYLARKAKTEGLSEIEKREQQKLRKEYLENFRKDFRRKLESIEFVD</sequence>
<dbReference type="PANTHER" id="PTHR37300:SF1">
    <property type="entry name" value="UPF0291 PROTEIN YNZC"/>
    <property type="match status" value="1"/>
</dbReference>
<evidence type="ECO:0000256" key="2">
    <source>
        <dbReference type="HAMAP-Rule" id="MF_01103"/>
    </source>
</evidence>
<dbReference type="Proteomes" id="UP000242520">
    <property type="component" value="Unassembled WGS sequence"/>
</dbReference>
<protein>
    <recommendedName>
        <fullName evidence="2">UPF0291 protein SAMN02744040_00435</fullName>
    </recommendedName>
</protein>
<comment type="subcellular location">
    <subcellularLocation>
        <location evidence="2">Cytoplasm</location>
    </subcellularLocation>
</comment>
<accession>A0A1M5PE98</accession>
<dbReference type="OrthoDB" id="390105at2"/>
<proteinExistence type="inferred from homology"/>
<dbReference type="Pfam" id="PF05979">
    <property type="entry name" value="DUF896"/>
    <property type="match status" value="1"/>
</dbReference>
<evidence type="ECO:0000313" key="4">
    <source>
        <dbReference type="Proteomes" id="UP000242520"/>
    </source>
</evidence>
<name>A0A1M5PE98_9FIRM</name>
<keyword evidence="1 2" id="KW-0963">Cytoplasm</keyword>
<dbReference type="RefSeq" id="WP_072723243.1">
    <property type="nucleotide sequence ID" value="NZ_FQXH01000006.1"/>
</dbReference>
<organism evidence="3 4">
    <name type="scientific">Tepidibacter thalassicus DSM 15285</name>
    <dbReference type="NCBI Taxonomy" id="1123350"/>
    <lineage>
        <taxon>Bacteria</taxon>
        <taxon>Bacillati</taxon>
        <taxon>Bacillota</taxon>
        <taxon>Clostridia</taxon>
        <taxon>Peptostreptococcales</taxon>
        <taxon>Peptostreptococcaceae</taxon>
        <taxon>Tepidibacter</taxon>
    </lineage>
</organism>
<gene>
    <name evidence="3" type="ORF">SAMN02744040_00435</name>
</gene>
<evidence type="ECO:0000256" key="1">
    <source>
        <dbReference type="ARBA" id="ARBA00022490"/>
    </source>
</evidence>
<keyword evidence="4" id="KW-1185">Reference proteome</keyword>
<evidence type="ECO:0000313" key="3">
    <source>
        <dbReference type="EMBL" id="SHH00085.1"/>
    </source>
</evidence>
<comment type="similarity">
    <text evidence="2">Belongs to the UPF0291 family.</text>
</comment>
<dbReference type="GO" id="GO:0005737">
    <property type="term" value="C:cytoplasm"/>
    <property type="evidence" value="ECO:0007669"/>
    <property type="project" value="UniProtKB-SubCell"/>
</dbReference>